<dbReference type="RefSeq" id="WP_091543113.1">
    <property type="nucleotide sequence ID" value="NZ_FMUS01000012.1"/>
</dbReference>
<sequence>MKKKVVVENTLEDVKNYYSKQGYDVSLLYFDENINNINTEEYDAIIVNDINNSNLPRSVKKTGKVVEAMGLVPHQVFEKMNANKP</sequence>
<name>A0A1G5HTJ3_9FIRM</name>
<protein>
    <submittedName>
        <fullName evidence="1">Uncharacterized protein family (UPF0180)</fullName>
    </submittedName>
</protein>
<gene>
    <name evidence="1" type="ORF">SAMN03080606_02101</name>
</gene>
<dbReference type="AlphaFoldDB" id="A0A1G5HTJ3"/>
<dbReference type="STRING" id="1120976.SAMN03080606_02101"/>
<keyword evidence="2" id="KW-1185">Reference proteome</keyword>
<dbReference type="Proteomes" id="UP000198636">
    <property type="component" value="Unassembled WGS sequence"/>
</dbReference>
<accession>A0A1G5HTJ3</accession>
<evidence type="ECO:0000313" key="2">
    <source>
        <dbReference type="Proteomes" id="UP000198636"/>
    </source>
</evidence>
<dbReference type="OrthoDB" id="1954682at2"/>
<dbReference type="Pfam" id="PF03698">
    <property type="entry name" value="UPF0180"/>
    <property type="match status" value="1"/>
</dbReference>
<evidence type="ECO:0000313" key="1">
    <source>
        <dbReference type="EMBL" id="SCY66348.1"/>
    </source>
</evidence>
<reference evidence="1 2" key="1">
    <citation type="submission" date="2016-10" db="EMBL/GenBank/DDBJ databases">
        <authorList>
            <person name="de Groot N.N."/>
        </authorList>
    </citation>
    <scope>NUCLEOTIDE SEQUENCE [LARGE SCALE GENOMIC DNA]</scope>
    <source>
        <strain evidence="1 2">DSM 18978</strain>
    </source>
</reference>
<proteinExistence type="predicted"/>
<organism evidence="1 2">
    <name type="scientific">Alkaliphilus peptidifermentans DSM 18978</name>
    <dbReference type="NCBI Taxonomy" id="1120976"/>
    <lineage>
        <taxon>Bacteria</taxon>
        <taxon>Bacillati</taxon>
        <taxon>Bacillota</taxon>
        <taxon>Clostridia</taxon>
        <taxon>Peptostreptococcales</taxon>
        <taxon>Natronincolaceae</taxon>
        <taxon>Alkaliphilus</taxon>
    </lineage>
</organism>
<dbReference type="InterPro" id="IPR005370">
    <property type="entry name" value="UPF0180"/>
</dbReference>
<dbReference type="EMBL" id="FMUS01000012">
    <property type="protein sequence ID" value="SCY66348.1"/>
    <property type="molecule type" value="Genomic_DNA"/>
</dbReference>